<dbReference type="EMBL" id="BGPR01042675">
    <property type="protein sequence ID" value="GBO19185.1"/>
    <property type="molecule type" value="Genomic_DNA"/>
</dbReference>
<comment type="caution">
    <text evidence="2">The sequence shown here is derived from an EMBL/GenBank/DDBJ whole genome shotgun (WGS) entry which is preliminary data.</text>
</comment>
<sequence length="112" mass="12580">MCSQVNQNAFRILPKFGERSASSAIVLHPVWGIQFYFNPYKSVRDTWGTQLSPSDFFSFNPVSPIPPQTASFGRNQTQAVSGTWVNFTGENEFLSLLTIDRATESVVLLEFL</sequence>
<evidence type="ECO:0000313" key="2">
    <source>
        <dbReference type="EMBL" id="GBO19185.1"/>
    </source>
</evidence>
<reference evidence="2 3" key="1">
    <citation type="journal article" date="2019" name="Sci. Rep.">
        <title>Orb-weaving spider Araneus ventricosus genome elucidates the spidroin gene catalogue.</title>
        <authorList>
            <person name="Kono N."/>
            <person name="Nakamura H."/>
            <person name="Ohtoshi R."/>
            <person name="Moran D.A.P."/>
            <person name="Shinohara A."/>
            <person name="Yoshida Y."/>
            <person name="Fujiwara M."/>
            <person name="Mori M."/>
            <person name="Tomita M."/>
            <person name="Arakawa K."/>
        </authorList>
    </citation>
    <scope>NUCLEOTIDE SEQUENCE [LARGE SCALE GENOMIC DNA]</scope>
</reference>
<gene>
    <name evidence="1" type="ORF">AVEN_188873_1</name>
    <name evidence="2" type="ORF">AVEN_51101_1</name>
</gene>
<accession>A0A4Y2V1U8</accession>
<dbReference type="AlphaFoldDB" id="A0A4Y2V1U8"/>
<dbReference type="EMBL" id="BGPR01041857">
    <property type="protein sequence ID" value="GBO18218.1"/>
    <property type="molecule type" value="Genomic_DNA"/>
</dbReference>
<proteinExistence type="predicted"/>
<name>A0A4Y2V1U8_ARAVE</name>
<evidence type="ECO:0000313" key="3">
    <source>
        <dbReference type="Proteomes" id="UP000499080"/>
    </source>
</evidence>
<protein>
    <submittedName>
        <fullName evidence="2">Uncharacterized protein</fullName>
    </submittedName>
</protein>
<evidence type="ECO:0000313" key="1">
    <source>
        <dbReference type="EMBL" id="GBO18218.1"/>
    </source>
</evidence>
<organism evidence="2 3">
    <name type="scientific">Araneus ventricosus</name>
    <name type="common">Orbweaver spider</name>
    <name type="synonym">Epeira ventricosa</name>
    <dbReference type="NCBI Taxonomy" id="182803"/>
    <lineage>
        <taxon>Eukaryota</taxon>
        <taxon>Metazoa</taxon>
        <taxon>Ecdysozoa</taxon>
        <taxon>Arthropoda</taxon>
        <taxon>Chelicerata</taxon>
        <taxon>Arachnida</taxon>
        <taxon>Araneae</taxon>
        <taxon>Araneomorphae</taxon>
        <taxon>Entelegynae</taxon>
        <taxon>Araneoidea</taxon>
        <taxon>Araneidae</taxon>
        <taxon>Araneus</taxon>
    </lineage>
</organism>
<dbReference type="Proteomes" id="UP000499080">
    <property type="component" value="Unassembled WGS sequence"/>
</dbReference>
<keyword evidence="3" id="KW-1185">Reference proteome</keyword>